<dbReference type="AlphaFoldDB" id="A0A381Z5N5"/>
<dbReference type="EMBL" id="UINC01019931">
    <property type="protein sequence ID" value="SVA84192.1"/>
    <property type="molecule type" value="Genomic_DNA"/>
</dbReference>
<accession>A0A381Z5N5</accession>
<protein>
    <submittedName>
        <fullName evidence="2">Uncharacterized protein</fullName>
    </submittedName>
</protein>
<sequence>MDVMKIEEIVGDIILVILDNYEPLKKIGIESDKFFVRVKGYDEYGLWIYQPQFSIPKINNNKKTGTQKVEASILIPWGFIVSIAHFPGAEGFDFPSPFDSHIGFN</sequence>
<gene>
    <name evidence="1" type="ORF">METZ01_LOCUS11163</name>
    <name evidence="2" type="ORF">METZ01_LOCUS137046</name>
</gene>
<proteinExistence type="predicted"/>
<evidence type="ECO:0000313" key="2">
    <source>
        <dbReference type="EMBL" id="SVA84192.1"/>
    </source>
</evidence>
<dbReference type="EMBL" id="UINC01000610">
    <property type="protein sequence ID" value="SUZ58309.1"/>
    <property type="molecule type" value="Genomic_DNA"/>
</dbReference>
<reference evidence="2" key="1">
    <citation type="submission" date="2018-05" db="EMBL/GenBank/DDBJ databases">
        <authorList>
            <person name="Lanie J.A."/>
            <person name="Ng W.-L."/>
            <person name="Kazmierczak K.M."/>
            <person name="Andrzejewski T.M."/>
            <person name="Davidsen T.M."/>
            <person name="Wayne K.J."/>
            <person name="Tettelin H."/>
            <person name="Glass J.I."/>
            <person name="Rusch D."/>
            <person name="Podicherti R."/>
            <person name="Tsui H.-C.T."/>
            <person name="Winkler M.E."/>
        </authorList>
    </citation>
    <scope>NUCLEOTIDE SEQUENCE</scope>
</reference>
<name>A0A381Z5N5_9ZZZZ</name>
<evidence type="ECO:0000313" key="1">
    <source>
        <dbReference type="EMBL" id="SUZ58309.1"/>
    </source>
</evidence>
<organism evidence="2">
    <name type="scientific">marine metagenome</name>
    <dbReference type="NCBI Taxonomy" id="408172"/>
    <lineage>
        <taxon>unclassified sequences</taxon>
        <taxon>metagenomes</taxon>
        <taxon>ecological metagenomes</taxon>
    </lineage>
</organism>